<dbReference type="AlphaFoldDB" id="A0A8H4V7S8"/>
<dbReference type="Proteomes" id="UP000557566">
    <property type="component" value="Unassembled WGS sequence"/>
</dbReference>
<dbReference type="CDD" id="cd06661">
    <property type="entry name" value="GGCT_like"/>
    <property type="match status" value="1"/>
</dbReference>
<keyword evidence="2" id="KW-0808">Transferase</keyword>
<accession>A0A8H4V7S8</accession>
<comment type="caution">
    <text evidence="5">The sequence shown here is derived from an EMBL/GenBank/DDBJ whole genome shotgun (WGS) entry which is preliminary data.</text>
</comment>
<proteinExistence type="inferred from homology"/>
<dbReference type="InterPro" id="IPR045038">
    <property type="entry name" value="AIG2-like"/>
</dbReference>
<dbReference type="Pfam" id="PF06094">
    <property type="entry name" value="GGACT"/>
    <property type="match status" value="1"/>
</dbReference>
<dbReference type="EMBL" id="JAAVMX010000003">
    <property type="protein sequence ID" value="KAF4511112.1"/>
    <property type="molecule type" value="Genomic_DNA"/>
</dbReference>
<evidence type="ECO:0000313" key="6">
    <source>
        <dbReference type="Proteomes" id="UP000557566"/>
    </source>
</evidence>
<dbReference type="SUPFAM" id="SSF110857">
    <property type="entry name" value="Gamma-glutamyl cyclotransferase-like"/>
    <property type="match status" value="1"/>
</dbReference>
<reference evidence="5 6" key="1">
    <citation type="journal article" date="2020" name="Genome Biol. Evol.">
        <title>A new high-quality draft genome assembly of the Chinese cordyceps Ophiocordyceps sinensis.</title>
        <authorList>
            <person name="Shu R."/>
            <person name="Zhang J."/>
            <person name="Meng Q."/>
            <person name="Zhang H."/>
            <person name="Zhou G."/>
            <person name="Li M."/>
            <person name="Wu P."/>
            <person name="Zhao Y."/>
            <person name="Chen C."/>
            <person name="Qin Q."/>
        </authorList>
    </citation>
    <scope>NUCLEOTIDE SEQUENCE [LARGE SCALE GENOMIC DNA]</scope>
    <source>
        <strain evidence="5 6">IOZ07</strain>
    </source>
</reference>
<evidence type="ECO:0000259" key="4">
    <source>
        <dbReference type="Pfam" id="PF06094"/>
    </source>
</evidence>
<protein>
    <recommendedName>
        <fullName evidence="3">Putative gamma-glutamylcyclotransferase</fullName>
    </recommendedName>
</protein>
<name>A0A8H4V7S8_9HYPO</name>
<dbReference type="GO" id="GO:0016740">
    <property type="term" value="F:transferase activity"/>
    <property type="evidence" value="ECO:0007669"/>
    <property type="project" value="UniProtKB-KW"/>
</dbReference>
<dbReference type="Gene3D" id="3.10.490.10">
    <property type="entry name" value="Gamma-glutamyl cyclotransferase-like"/>
    <property type="match status" value="1"/>
</dbReference>
<dbReference type="PANTHER" id="PTHR31544">
    <property type="entry name" value="AIG2-LIKE PROTEIN D"/>
    <property type="match status" value="1"/>
</dbReference>
<keyword evidence="6" id="KW-1185">Reference proteome</keyword>
<dbReference type="OrthoDB" id="1044435at2759"/>
<evidence type="ECO:0000256" key="1">
    <source>
        <dbReference type="ARBA" id="ARBA00008861"/>
    </source>
</evidence>
<dbReference type="InterPro" id="IPR009288">
    <property type="entry name" value="AIG2-like_dom"/>
</dbReference>
<dbReference type="PANTHER" id="PTHR31544:SF2">
    <property type="entry name" value="AIG2-LIKE PROTEIN D"/>
    <property type="match status" value="1"/>
</dbReference>
<dbReference type="InterPro" id="IPR013024">
    <property type="entry name" value="GGCT-like"/>
</dbReference>
<gene>
    <name evidence="5" type="ORF">G6O67_002939</name>
</gene>
<feature type="domain" description="Gamma-glutamylcyclotransferase AIG2-like" evidence="4">
    <location>
        <begin position="8"/>
        <end position="131"/>
    </location>
</feature>
<evidence type="ECO:0000256" key="2">
    <source>
        <dbReference type="ARBA" id="ARBA00022679"/>
    </source>
</evidence>
<sequence length="166" mass="18725">MSGEHTAFFYGTLMAPEVFFTVCYGDEWPPEAIRGLHTFEPAILNGHCRHRVHLCAYPGVVPQDGHSVRGIYATGLTDANMQRLDDFEGSEYKRVNVTVQLLGSKGNAEAVGETKETSVYIFLLPQDLEKREWDFEEFRRDNMKMWTRKRSGYGELGDGEGANSAP</sequence>
<organism evidence="5 6">
    <name type="scientific">Ophiocordyceps sinensis</name>
    <dbReference type="NCBI Taxonomy" id="72228"/>
    <lineage>
        <taxon>Eukaryota</taxon>
        <taxon>Fungi</taxon>
        <taxon>Dikarya</taxon>
        <taxon>Ascomycota</taxon>
        <taxon>Pezizomycotina</taxon>
        <taxon>Sordariomycetes</taxon>
        <taxon>Hypocreomycetidae</taxon>
        <taxon>Hypocreales</taxon>
        <taxon>Ophiocordycipitaceae</taxon>
        <taxon>Ophiocordyceps</taxon>
    </lineage>
</organism>
<dbReference type="InterPro" id="IPR036568">
    <property type="entry name" value="GGCT-like_sf"/>
</dbReference>
<evidence type="ECO:0000256" key="3">
    <source>
        <dbReference type="ARBA" id="ARBA00030602"/>
    </source>
</evidence>
<comment type="similarity">
    <text evidence="1">Belongs to the gamma-glutamylcyclotransferase family.</text>
</comment>
<evidence type="ECO:0000313" key="5">
    <source>
        <dbReference type="EMBL" id="KAF4511112.1"/>
    </source>
</evidence>